<dbReference type="Gene3D" id="1.25.40.20">
    <property type="entry name" value="Ankyrin repeat-containing domain"/>
    <property type="match status" value="2"/>
</dbReference>
<accession>A0ABR1PSQ2</accession>
<dbReference type="InterPro" id="IPR057517">
    <property type="entry name" value="SsdA-like_C"/>
</dbReference>
<keyword evidence="2 3" id="KW-0040">ANK repeat</keyword>
<feature type="domain" description="Single-strand DNA deaminase toxin A-like C-terminal" evidence="4">
    <location>
        <begin position="261"/>
        <end position="322"/>
    </location>
</feature>
<evidence type="ECO:0000256" key="1">
    <source>
        <dbReference type="ARBA" id="ARBA00022737"/>
    </source>
</evidence>
<dbReference type="SUPFAM" id="SSF48403">
    <property type="entry name" value="Ankyrin repeat"/>
    <property type="match status" value="1"/>
</dbReference>
<dbReference type="Proteomes" id="UP001391051">
    <property type="component" value="Unassembled WGS sequence"/>
</dbReference>
<evidence type="ECO:0000256" key="2">
    <source>
        <dbReference type="ARBA" id="ARBA00023043"/>
    </source>
</evidence>
<dbReference type="PANTHER" id="PTHR24171:SF8">
    <property type="entry name" value="BRCA1-ASSOCIATED RING DOMAIN PROTEIN 1"/>
    <property type="match status" value="1"/>
</dbReference>
<reference evidence="5 6" key="1">
    <citation type="submission" date="2023-01" db="EMBL/GenBank/DDBJ databases">
        <title>Analysis of 21 Apiospora genomes using comparative genomics revels a genus with tremendous synthesis potential of carbohydrate active enzymes and secondary metabolites.</title>
        <authorList>
            <person name="Sorensen T."/>
        </authorList>
    </citation>
    <scope>NUCLEOTIDE SEQUENCE [LARGE SCALE GENOMIC DNA]</scope>
    <source>
        <strain evidence="5 6">CBS 24483</strain>
    </source>
</reference>
<dbReference type="EMBL" id="JAQQWE010000010">
    <property type="protein sequence ID" value="KAK7937475.1"/>
    <property type="molecule type" value="Genomic_DNA"/>
</dbReference>
<protein>
    <recommendedName>
        <fullName evidence="4">Single-strand DNA deaminase toxin A-like C-terminal domain-containing protein</fullName>
    </recommendedName>
</protein>
<sequence>MEERELSDLFHSAMNISPIEPNHKPVLSLHKDSKEVSTINLLNGNTFEQKTILFALSECILGNLGTISRYIKNSADAELFLHGKDEDGSTTLIMAAAEENHEMVSLLLQSGAHVNAANNDGRSALMEAALWGRVKSVEALLKANADKCLRDKQGRCAMDLAQPRSANVEERYRRSPRAAADRLPERDRDRRHIIILLGDSNTQMSYAYTVPLSSYRNDHWFTKSEAERAITLHGPIQRYSVPRISKTAAILDRGEQFARISATSGWGVDALPPNYENEPSWVDKVYGIASTVGHMLQDAPDTSWDQGTPGRFHASHAEKKLIAYFIDKHIFMPQDRNPDQTLEDSILEVEASLKEAERSSITWPMCVIWKSRKEN</sequence>
<organism evidence="5 6">
    <name type="scientific">Apiospora aurea</name>
    <dbReference type="NCBI Taxonomy" id="335848"/>
    <lineage>
        <taxon>Eukaryota</taxon>
        <taxon>Fungi</taxon>
        <taxon>Dikarya</taxon>
        <taxon>Ascomycota</taxon>
        <taxon>Pezizomycotina</taxon>
        <taxon>Sordariomycetes</taxon>
        <taxon>Xylariomycetidae</taxon>
        <taxon>Amphisphaeriales</taxon>
        <taxon>Apiosporaceae</taxon>
        <taxon>Apiospora</taxon>
    </lineage>
</organism>
<dbReference type="PROSITE" id="PS50297">
    <property type="entry name" value="ANK_REP_REGION"/>
    <property type="match status" value="1"/>
</dbReference>
<feature type="repeat" description="ANK" evidence="3">
    <location>
        <begin position="120"/>
        <end position="152"/>
    </location>
</feature>
<proteinExistence type="predicted"/>
<gene>
    <name evidence="5" type="ORF">PG986_014343</name>
</gene>
<dbReference type="Pfam" id="PF12796">
    <property type="entry name" value="Ank_2"/>
    <property type="match status" value="1"/>
</dbReference>
<evidence type="ECO:0000313" key="5">
    <source>
        <dbReference type="EMBL" id="KAK7937475.1"/>
    </source>
</evidence>
<dbReference type="RefSeq" id="XP_066692803.1">
    <property type="nucleotide sequence ID" value="XM_066850565.1"/>
</dbReference>
<evidence type="ECO:0000256" key="3">
    <source>
        <dbReference type="PROSITE-ProRule" id="PRU00023"/>
    </source>
</evidence>
<evidence type="ECO:0000313" key="6">
    <source>
        <dbReference type="Proteomes" id="UP001391051"/>
    </source>
</evidence>
<keyword evidence="1" id="KW-0677">Repeat</keyword>
<dbReference type="GeneID" id="92083627"/>
<comment type="caution">
    <text evidence="5">The sequence shown here is derived from an EMBL/GenBank/DDBJ whole genome shotgun (WGS) entry which is preliminary data.</text>
</comment>
<dbReference type="Pfam" id="PF24120">
    <property type="entry name" value="SsdA_C"/>
    <property type="match status" value="1"/>
</dbReference>
<keyword evidence="6" id="KW-1185">Reference proteome</keyword>
<dbReference type="SMART" id="SM00248">
    <property type="entry name" value="ANK"/>
    <property type="match status" value="2"/>
</dbReference>
<dbReference type="PANTHER" id="PTHR24171">
    <property type="entry name" value="ANKYRIN REPEAT DOMAIN-CONTAINING PROTEIN 39-RELATED"/>
    <property type="match status" value="1"/>
</dbReference>
<dbReference type="InterPro" id="IPR036770">
    <property type="entry name" value="Ankyrin_rpt-contain_sf"/>
</dbReference>
<feature type="repeat" description="ANK" evidence="3">
    <location>
        <begin position="87"/>
        <end position="119"/>
    </location>
</feature>
<evidence type="ECO:0000259" key="4">
    <source>
        <dbReference type="Pfam" id="PF24120"/>
    </source>
</evidence>
<dbReference type="PROSITE" id="PS50088">
    <property type="entry name" value="ANK_REPEAT"/>
    <property type="match status" value="2"/>
</dbReference>
<dbReference type="InterPro" id="IPR002110">
    <property type="entry name" value="Ankyrin_rpt"/>
</dbReference>
<name>A0ABR1PSQ2_9PEZI</name>